<reference evidence="2 3" key="1">
    <citation type="journal article" date="2018" name="Front. Microbiol.">
        <title>Hydrolytic Capabilities as a Key to Environmental Success: Chitinolytic and Cellulolytic Acidobacteria From Acidic Sub-arctic Soils and Boreal Peatlands.</title>
        <authorList>
            <person name="Belova S.E."/>
            <person name="Ravin N.V."/>
            <person name="Pankratov T.A."/>
            <person name="Rakitin A.L."/>
            <person name="Ivanova A.A."/>
            <person name="Beletsky A.V."/>
            <person name="Mardanov A.V."/>
            <person name="Sinninghe Damste J.S."/>
            <person name="Dedysh S.N."/>
        </authorList>
    </citation>
    <scope>NUCLEOTIDE SEQUENCE [LARGE SCALE GENOMIC DNA]</scope>
    <source>
        <strain evidence="2 3">SBC82</strain>
    </source>
</reference>
<evidence type="ECO:0000256" key="1">
    <source>
        <dbReference type="SAM" id="MobiDB-lite"/>
    </source>
</evidence>
<accession>A0A2Z5G1D6</accession>
<keyword evidence="3" id="KW-1185">Reference proteome</keyword>
<organism evidence="2 3">
    <name type="scientific">Acidisarcina polymorpha</name>
    <dbReference type="NCBI Taxonomy" id="2211140"/>
    <lineage>
        <taxon>Bacteria</taxon>
        <taxon>Pseudomonadati</taxon>
        <taxon>Acidobacteriota</taxon>
        <taxon>Terriglobia</taxon>
        <taxon>Terriglobales</taxon>
        <taxon>Acidobacteriaceae</taxon>
        <taxon>Acidisarcina</taxon>
    </lineage>
</organism>
<feature type="compositionally biased region" description="Basic residues" evidence="1">
    <location>
        <begin position="112"/>
        <end position="131"/>
    </location>
</feature>
<dbReference type="EMBL" id="CP030840">
    <property type="protein sequence ID" value="AXC12889.1"/>
    <property type="molecule type" value="Genomic_DNA"/>
</dbReference>
<sequence>MPQDGEGLKTVACLQDLEAQPRNNFGQDASHRARVIDYQHFIWHNGLDAPFWCGIRIPAELKSNSGNGTPGVLLVRTLQPAELSPSKPLRNTAQLPGVSGERSGLNSSGERMRRKVQYRCSKRRPRERPAR</sequence>
<proteinExistence type="predicted"/>
<feature type="region of interest" description="Disordered" evidence="1">
    <location>
        <begin position="83"/>
        <end position="131"/>
    </location>
</feature>
<name>A0A2Z5G1D6_9BACT</name>
<dbReference type="KEGG" id="abas:ACPOL_3604"/>
<evidence type="ECO:0000313" key="3">
    <source>
        <dbReference type="Proteomes" id="UP000253606"/>
    </source>
</evidence>
<protein>
    <submittedName>
        <fullName evidence="2">Uncharacterized protein</fullName>
    </submittedName>
</protein>
<gene>
    <name evidence="2" type="ORF">ACPOL_3604</name>
</gene>
<dbReference type="AlphaFoldDB" id="A0A2Z5G1D6"/>
<evidence type="ECO:0000313" key="2">
    <source>
        <dbReference type="EMBL" id="AXC12889.1"/>
    </source>
</evidence>
<dbReference type="Proteomes" id="UP000253606">
    <property type="component" value="Chromosome"/>
</dbReference>